<sequence>MKKSGVYRRAMTAAGLPCCCGMAFLLVGSTGVVQARAQAAPPASSDSFSKADAAEAAEAAKDEILVTAHEQHGAVATDIPPQVTIGSAAISALGAADLNEVFEVLAPELKNGESASGKGASTPIVLVNGQRIAGFSAIKDLPPEAIRRIEVFPEKVALQYGYDANQKVVNVVLRTNYHALTLLGRYTAAPENWRGIYRAKADLLRIGENSHWNLDLDYAHQDPIYSATTLGDLETAGNASVSAHTLATQSDDLTISGDATQQFGGLTADLTGRLDLDALQSRLGLSDGDGDLLIAQGSPNLISGPRYRSDRTVDAQTSLTLNGKLDSDWHWSFVGKLDDTTRAIHTLDGPGQFDTILLPSPGMLAEHCDGPADAGCVITDQRTARGDFYLNGKLFPLPAGSVSASLRTGFAFSGIRSEAPGADEYETRNRDEGNVQANLDLPVTTARSAIGKLSVGINGEVRHLSDFGTLSTIGSSLQWAPIKLVEIVASVRREEQAPDLLQLAQGLLVTPDLREFDFVTGQTSIVQQMLGGNAALDRQRSRIADIRAQVTPLANLQLSAEYTIEHTHDPIFSVTAATAETEAVFPQLFTRNADGYLTAVDDRPVNLGSRDQQRIRWGLNYSTAFGPANPAPGRGGKPIARDQFQIALYDTWRLQDDVRLQEGSPRLNLLDGDFISDMGGTPRHELELQTTVATRTWSADINAHWQAPTHILAGPLADEDLRFSQGVTLDLRFQINMTEIGWLSRALPFLRGKLNISADNILGAHATVHDANGVVPSAYSESYLNPTGRTFRITLRKRFH</sequence>
<evidence type="ECO:0008006" key="4">
    <source>
        <dbReference type="Google" id="ProtNLM"/>
    </source>
</evidence>
<proteinExistence type="predicted"/>
<reference evidence="2 3" key="1">
    <citation type="submission" date="2020-07" db="EMBL/GenBank/DDBJ databases">
        <authorList>
            <person name="Sun Q."/>
        </authorList>
    </citation>
    <scope>NUCLEOTIDE SEQUENCE [LARGE SCALE GENOMIC DNA]</scope>
    <source>
        <strain evidence="2 3">CGMCC 1.13654</strain>
    </source>
</reference>
<dbReference type="Proteomes" id="UP000570166">
    <property type="component" value="Unassembled WGS sequence"/>
</dbReference>
<feature type="chain" id="PRO_5032716170" description="TonB-dependent receptor" evidence="1">
    <location>
        <begin position="36"/>
        <end position="800"/>
    </location>
</feature>
<dbReference type="EMBL" id="JACEIB010000026">
    <property type="protein sequence ID" value="MBA2935886.1"/>
    <property type="molecule type" value="Genomic_DNA"/>
</dbReference>
<dbReference type="Gene3D" id="2.170.130.10">
    <property type="entry name" value="TonB-dependent receptor, plug domain"/>
    <property type="match status" value="1"/>
</dbReference>
<feature type="signal peptide" evidence="1">
    <location>
        <begin position="1"/>
        <end position="35"/>
    </location>
</feature>
<evidence type="ECO:0000313" key="3">
    <source>
        <dbReference type="Proteomes" id="UP000570166"/>
    </source>
</evidence>
<dbReference type="PANTHER" id="PTHR47234:SF1">
    <property type="entry name" value="TONB-DEPENDENT RECEPTOR"/>
    <property type="match status" value="1"/>
</dbReference>
<name>A0A838LCL6_9SPHN</name>
<protein>
    <recommendedName>
        <fullName evidence="4">TonB-dependent receptor</fullName>
    </recommendedName>
</protein>
<accession>A0A838LCL6</accession>
<evidence type="ECO:0000256" key="1">
    <source>
        <dbReference type="SAM" id="SignalP"/>
    </source>
</evidence>
<keyword evidence="3" id="KW-1185">Reference proteome</keyword>
<dbReference type="AlphaFoldDB" id="A0A838LCL6"/>
<dbReference type="RefSeq" id="WP_160363073.1">
    <property type="nucleotide sequence ID" value="NZ_JACEIB010000026.1"/>
</dbReference>
<comment type="caution">
    <text evidence="2">The sequence shown here is derived from an EMBL/GenBank/DDBJ whole genome shotgun (WGS) entry which is preliminary data.</text>
</comment>
<dbReference type="InterPro" id="IPR037066">
    <property type="entry name" value="Plug_dom_sf"/>
</dbReference>
<gene>
    <name evidence="2" type="ORF">HZF05_17535</name>
</gene>
<evidence type="ECO:0000313" key="2">
    <source>
        <dbReference type="EMBL" id="MBA2935886.1"/>
    </source>
</evidence>
<dbReference type="PANTHER" id="PTHR47234">
    <property type="match status" value="1"/>
</dbReference>
<dbReference type="SUPFAM" id="SSF56935">
    <property type="entry name" value="Porins"/>
    <property type="match status" value="1"/>
</dbReference>
<organism evidence="2 3">
    <name type="scientific">Sphingomonas chungangi</name>
    <dbReference type="NCBI Taxonomy" id="2683589"/>
    <lineage>
        <taxon>Bacteria</taxon>
        <taxon>Pseudomonadati</taxon>
        <taxon>Pseudomonadota</taxon>
        <taxon>Alphaproteobacteria</taxon>
        <taxon>Sphingomonadales</taxon>
        <taxon>Sphingomonadaceae</taxon>
        <taxon>Sphingomonas</taxon>
    </lineage>
</organism>
<keyword evidence="1" id="KW-0732">Signal</keyword>